<keyword evidence="2" id="KW-1185">Reference proteome</keyword>
<dbReference type="EMBL" id="CP022521">
    <property type="protein sequence ID" value="ASO19507.1"/>
    <property type="molecule type" value="Genomic_DNA"/>
</dbReference>
<sequence>MDGDWVWLLLLGVTGFLLGGVISLWKTAKTFAILLLVAAALAGTATVLWLI</sequence>
<gene>
    <name evidence="1" type="ORF">AHOG_09315</name>
</gene>
<organism evidence="1 2">
    <name type="scientific">Actinoalloteichus hoggarensis</name>
    <dbReference type="NCBI Taxonomy" id="1470176"/>
    <lineage>
        <taxon>Bacteria</taxon>
        <taxon>Bacillati</taxon>
        <taxon>Actinomycetota</taxon>
        <taxon>Actinomycetes</taxon>
        <taxon>Pseudonocardiales</taxon>
        <taxon>Pseudonocardiaceae</taxon>
        <taxon>Actinoalloteichus</taxon>
    </lineage>
</organism>
<protein>
    <submittedName>
        <fullName evidence="1">Uncharacterized protein</fullName>
    </submittedName>
</protein>
<evidence type="ECO:0000313" key="2">
    <source>
        <dbReference type="Proteomes" id="UP000204221"/>
    </source>
</evidence>
<evidence type="ECO:0000313" key="1">
    <source>
        <dbReference type="EMBL" id="ASO19507.1"/>
    </source>
</evidence>
<accession>A0A221W144</accession>
<dbReference type="AlphaFoldDB" id="A0A221W144"/>
<dbReference type="KEGG" id="ahg:AHOG_09315"/>
<name>A0A221W144_9PSEU</name>
<dbReference type="RefSeq" id="WP_169725833.1">
    <property type="nucleotide sequence ID" value="NZ_CP022521.1"/>
</dbReference>
<proteinExistence type="predicted"/>
<reference evidence="1 2" key="1">
    <citation type="submission" date="2017-07" db="EMBL/GenBank/DDBJ databases">
        <title>Complete genome sequence of Actinoalloteichus hoggarensis DSM 45943, type strain of Actinoalloteichus hoggarensis.</title>
        <authorList>
            <person name="Ruckert C."/>
            <person name="Nouioui I."/>
            <person name="Willmese J."/>
            <person name="van Wezel G."/>
            <person name="Klenk H.-P."/>
            <person name="Kalinowski J."/>
            <person name="Zotchev S.B."/>
        </authorList>
    </citation>
    <scope>NUCLEOTIDE SEQUENCE [LARGE SCALE GENOMIC DNA]</scope>
    <source>
        <strain evidence="1 2">DSM 45943</strain>
    </source>
</reference>
<dbReference type="Proteomes" id="UP000204221">
    <property type="component" value="Chromosome"/>
</dbReference>